<keyword evidence="1" id="KW-0812">Transmembrane</keyword>
<evidence type="ECO:0008006" key="3">
    <source>
        <dbReference type="Google" id="ProtNLM"/>
    </source>
</evidence>
<name>A0A3B1CUA2_9ZZZZ</name>
<sequence>MPNTLAHLGLSGLLTRSLCRDADLRWVYVGAIIPDLPWILQRTLRVFLPSLDVLDLRLYAVVQATLFCSLILSACFSLLSPLPRKTFFILSFGSFFHLVLDAFQIKWANGVHLFAPIDWHLLQFAFVWPERLPTYGVTLLGLIYVVFTWRKIALKPFPLSFTKPQSFIVSLLFLGLYFLLPLFLMGAAEKKDNHFVQTLRNLESRKGKVIEFDRAFYRHGSPEGTLQIFTGESLQVVGLRLDHSSSISVRGIFLDTNTVDVKAYELHRGDFRDNATYLGLLLIVVLWACSLFKMWRAPWRSVNK</sequence>
<reference evidence="2" key="1">
    <citation type="submission" date="2018-06" db="EMBL/GenBank/DDBJ databases">
        <authorList>
            <person name="Zhirakovskaya E."/>
        </authorList>
    </citation>
    <scope>NUCLEOTIDE SEQUENCE</scope>
</reference>
<keyword evidence="1" id="KW-1133">Transmembrane helix</keyword>
<feature type="transmembrane region" description="Helical" evidence="1">
    <location>
        <begin position="275"/>
        <end position="295"/>
    </location>
</feature>
<gene>
    <name evidence="2" type="ORF">MNBD_NITROSPIRAE01-1205</name>
</gene>
<feature type="transmembrane region" description="Helical" evidence="1">
    <location>
        <begin position="58"/>
        <end position="79"/>
    </location>
</feature>
<feature type="transmembrane region" description="Helical" evidence="1">
    <location>
        <begin position="86"/>
        <end position="105"/>
    </location>
</feature>
<feature type="transmembrane region" description="Helical" evidence="1">
    <location>
        <begin position="125"/>
        <end position="147"/>
    </location>
</feature>
<feature type="transmembrane region" description="Helical" evidence="1">
    <location>
        <begin position="167"/>
        <end position="188"/>
    </location>
</feature>
<keyword evidence="1" id="KW-0472">Membrane</keyword>
<dbReference type="EMBL" id="UOGF01000007">
    <property type="protein sequence ID" value="VAX26220.1"/>
    <property type="molecule type" value="Genomic_DNA"/>
</dbReference>
<accession>A0A3B1CUA2</accession>
<proteinExistence type="predicted"/>
<dbReference type="AlphaFoldDB" id="A0A3B1CUA2"/>
<organism evidence="2">
    <name type="scientific">hydrothermal vent metagenome</name>
    <dbReference type="NCBI Taxonomy" id="652676"/>
    <lineage>
        <taxon>unclassified sequences</taxon>
        <taxon>metagenomes</taxon>
        <taxon>ecological metagenomes</taxon>
    </lineage>
</organism>
<evidence type="ECO:0000313" key="2">
    <source>
        <dbReference type="EMBL" id="VAX26220.1"/>
    </source>
</evidence>
<protein>
    <recommendedName>
        <fullName evidence="3">Metal-dependent hydrolase</fullName>
    </recommendedName>
</protein>
<evidence type="ECO:0000256" key="1">
    <source>
        <dbReference type="SAM" id="Phobius"/>
    </source>
</evidence>